<dbReference type="PANTHER" id="PTHR43527">
    <property type="entry name" value="4-DIPHOSPHOCYTIDYL-2-C-METHYL-D-ERYTHRITOL KINASE, CHLOROPLASTIC"/>
    <property type="match status" value="1"/>
</dbReference>
<dbReference type="InterPro" id="IPR036554">
    <property type="entry name" value="GHMP_kinase_C_sf"/>
</dbReference>
<dbReference type="AlphaFoldDB" id="A0A1I7NN09"/>
<keyword evidence="13" id="KW-1185">Reference proteome</keyword>
<evidence type="ECO:0000256" key="6">
    <source>
        <dbReference type="ARBA" id="ARBA00022777"/>
    </source>
</evidence>
<dbReference type="SUPFAM" id="SSF55060">
    <property type="entry name" value="GHMP Kinase, C-terminal domain"/>
    <property type="match status" value="1"/>
</dbReference>
<evidence type="ECO:0000256" key="2">
    <source>
        <dbReference type="ARBA" id="ARBA00012052"/>
    </source>
</evidence>
<dbReference type="GO" id="GO:0016114">
    <property type="term" value="P:terpenoid biosynthetic process"/>
    <property type="evidence" value="ECO:0007669"/>
    <property type="project" value="UniProtKB-UniRule"/>
</dbReference>
<evidence type="ECO:0000259" key="11">
    <source>
        <dbReference type="Pfam" id="PF08544"/>
    </source>
</evidence>
<comment type="catalytic activity">
    <reaction evidence="9">
        <text>4-CDP-2-C-methyl-D-erythritol + ATP = 4-CDP-2-C-methyl-D-erythritol 2-phosphate + ADP + H(+)</text>
        <dbReference type="Rhea" id="RHEA:18437"/>
        <dbReference type="ChEBI" id="CHEBI:15378"/>
        <dbReference type="ChEBI" id="CHEBI:30616"/>
        <dbReference type="ChEBI" id="CHEBI:57823"/>
        <dbReference type="ChEBI" id="CHEBI:57919"/>
        <dbReference type="ChEBI" id="CHEBI:456216"/>
        <dbReference type="EC" id="2.7.1.148"/>
    </reaction>
</comment>
<dbReference type="InterPro" id="IPR013750">
    <property type="entry name" value="GHMP_kinase_C_dom"/>
</dbReference>
<dbReference type="Gene3D" id="3.30.230.10">
    <property type="match status" value="1"/>
</dbReference>
<comment type="caution">
    <text evidence="9">Lacks conserved residue(s) required for the propagation of feature annotation.</text>
</comment>
<evidence type="ECO:0000256" key="9">
    <source>
        <dbReference type="HAMAP-Rule" id="MF_00061"/>
    </source>
</evidence>
<evidence type="ECO:0000256" key="1">
    <source>
        <dbReference type="ARBA" id="ARBA00009684"/>
    </source>
</evidence>
<evidence type="ECO:0000313" key="13">
    <source>
        <dbReference type="Proteomes" id="UP000199537"/>
    </source>
</evidence>
<dbReference type="GO" id="GO:0005524">
    <property type="term" value="F:ATP binding"/>
    <property type="evidence" value="ECO:0007669"/>
    <property type="project" value="UniProtKB-UniRule"/>
</dbReference>
<dbReference type="Gene3D" id="3.30.70.890">
    <property type="entry name" value="GHMP kinase, C-terminal domain"/>
    <property type="match status" value="1"/>
</dbReference>
<dbReference type="Proteomes" id="UP000199537">
    <property type="component" value="Unassembled WGS sequence"/>
</dbReference>
<dbReference type="EMBL" id="FPCJ01000001">
    <property type="protein sequence ID" value="SFV36009.1"/>
    <property type="molecule type" value="Genomic_DNA"/>
</dbReference>
<evidence type="ECO:0000313" key="12">
    <source>
        <dbReference type="EMBL" id="SFV36009.1"/>
    </source>
</evidence>
<feature type="active site" evidence="9">
    <location>
        <position position="138"/>
    </location>
</feature>
<keyword evidence="9" id="KW-0414">Isoprene biosynthesis</keyword>
<comment type="pathway">
    <text evidence="9">Isoprenoid biosynthesis; isopentenyl diphosphate biosynthesis via DXP pathway; isopentenyl diphosphate from 1-deoxy-D-xylulose 5-phosphate: step 3/6.</text>
</comment>
<evidence type="ECO:0000256" key="8">
    <source>
        <dbReference type="ARBA" id="ARBA00032554"/>
    </source>
</evidence>
<evidence type="ECO:0000256" key="5">
    <source>
        <dbReference type="ARBA" id="ARBA00022741"/>
    </source>
</evidence>
<feature type="active site" evidence="9">
    <location>
        <position position="8"/>
    </location>
</feature>
<dbReference type="OrthoDB" id="9809438at2"/>
<dbReference type="PANTHER" id="PTHR43527:SF2">
    <property type="entry name" value="4-DIPHOSPHOCYTIDYL-2-C-METHYL-D-ERYTHRITOL KINASE, CHLOROPLASTIC"/>
    <property type="match status" value="1"/>
</dbReference>
<dbReference type="InterPro" id="IPR006204">
    <property type="entry name" value="GHMP_kinase_N_dom"/>
</dbReference>
<keyword evidence="6 9" id="KW-0418">Kinase</keyword>
<dbReference type="HAMAP" id="MF_00061">
    <property type="entry name" value="IspE"/>
    <property type="match status" value="1"/>
</dbReference>
<comment type="function">
    <text evidence="9">Catalyzes the phosphorylation of the position 2 hydroxy group of 4-diphosphocytidyl-2C-methyl-D-erythritol.</text>
</comment>
<name>A0A1I7NN09_9BACT</name>
<dbReference type="RefSeq" id="WP_092460760.1">
    <property type="nucleotide sequence ID" value="NZ_FPCJ01000001.1"/>
</dbReference>
<dbReference type="InterPro" id="IPR020568">
    <property type="entry name" value="Ribosomal_Su5_D2-typ_SF"/>
</dbReference>
<evidence type="ECO:0000256" key="3">
    <source>
        <dbReference type="ARBA" id="ARBA00017473"/>
    </source>
</evidence>
<reference evidence="13" key="1">
    <citation type="submission" date="2016-10" db="EMBL/GenBank/DDBJ databases">
        <authorList>
            <person name="Varghese N."/>
            <person name="Submissions S."/>
        </authorList>
    </citation>
    <scope>NUCLEOTIDE SEQUENCE [LARGE SCALE GENOMIC DNA]</scope>
    <source>
        <strain evidence="13">DSM 14807</strain>
    </source>
</reference>
<gene>
    <name evidence="9" type="primary">ispE</name>
    <name evidence="12" type="ORF">SAMN05660895_2383</name>
</gene>
<dbReference type="STRING" id="1393122.SAMN05660895_2383"/>
<dbReference type="GO" id="GO:0019288">
    <property type="term" value="P:isopentenyl diphosphate biosynthetic process, methylerythritol 4-phosphate pathway"/>
    <property type="evidence" value="ECO:0007669"/>
    <property type="project" value="UniProtKB-UniRule"/>
</dbReference>
<dbReference type="Pfam" id="PF00288">
    <property type="entry name" value="GHMP_kinases_N"/>
    <property type="match status" value="1"/>
</dbReference>
<dbReference type="SUPFAM" id="SSF54211">
    <property type="entry name" value="Ribosomal protein S5 domain 2-like"/>
    <property type="match status" value="1"/>
</dbReference>
<protein>
    <recommendedName>
        <fullName evidence="3 9">4-diphosphocytidyl-2-C-methyl-D-erythritol kinase</fullName>
        <shortName evidence="9">CMK</shortName>
        <ecNumber evidence="2 9">2.7.1.148</ecNumber>
    </recommendedName>
    <alternativeName>
        <fullName evidence="8 9">4-(cytidine-5'-diphospho)-2-C-methyl-D-erythritol kinase</fullName>
    </alternativeName>
</protein>
<keyword evidence="7 9" id="KW-0067">ATP-binding</keyword>
<organism evidence="12 13">
    <name type="scientific">Thermoflavifilum thermophilum</name>
    <dbReference type="NCBI Taxonomy" id="1393122"/>
    <lineage>
        <taxon>Bacteria</taxon>
        <taxon>Pseudomonadati</taxon>
        <taxon>Bacteroidota</taxon>
        <taxon>Chitinophagia</taxon>
        <taxon>Chitinophagales</taxon>
        <taxon>Chitinophagaceae</taxon>
        <taxon>Thermoflavifilum</taxon>
    </lineage>
</organism>
<accession>A0A1I7NN09</accession>
<dbReference type="InterPro" id="IPR004424">
    <property type="entry name" value="IspE"/>
</dbReference>
<proteinExistence type="inferred from homology"/>
<dbReference type="GO" id="GO:0050515">
    <property type="term" value="F:4-(cytidine 5'-diphospho)-2-C-methyl-D-erythritol kinase activity"/>
    <property type="evidence" value="ECO:0007669"/>
    <property type="project" value="UniProtKB-UniRule"/>
</dbReference>
<comment type="similarity">
    <text evidence="1 9">Belongs to the GHMP kinase family. IspE subfamily.</text>
</comment>
<dbReference type="UniPathway" id="UPA00056">
    <property type="reaction ID" value="UER00094"/>
</dbReference>
<evidence type="ECO:0000259" key="10">
    <source>
        <dbReference type="Pfam" id="PF00288"/>
    </source>
</evidence>
<keyword evidence="4 9" id="KW-0808">Transferase</keyword>
<dbReference type="EC" id="2.7.1.148" evidence="2 9"/>
<sequence length="275" mass="29992">MIAFSPAKINLGLHILSKRDDGYHDIETIFYPIPWFDAIEIISSVNDASSSPSLHISGIAVPGHPDDNLCMKAYQLVKQDLPHLPAVEIYLHKTIPAGTGLGGGSANAATMLQLLNKKFALQLSDEKLLSYARQLGSDCAFFLQHQPCYATGRGDLLEPIAVSLKGYTLLVVCPGVHVSTAWAYQHVQPQASRTSLKERIQLPVEAWKNNLVNDFEDPVFAHFPVLREIKQQLYAAGACYASMSGSGSAVFGLFAQEMIPASLSFPNAITKVLRL</sequence>
<dbReference type="NCBIfam" id="TIGR00154">
    <property type="entry name" value="ispE"/>
    <property type="match status" value="1"/>
</dbReference>
<feature type="domain" description="GHMP kinase C-terminal" evidence="11">
    <location>
        <begin position="210"/>
        <end position="257"/>
    </location>
</feature>
<keyword evidence="5 9" id="KW-0547">Nucleotide-binding</keyword>
<dbReference type="Pfam" id="PF08544">
    <property type="entry name" value="GHMP_kinases_C"/>
    <property type="match status" value="1"/>
</dbReference>
<evidence type="ECO:0000256" key="7">
    <source>
        <dbReference type="ARBA" id="ARBA00022840"/>
    </source>
</evidence>
<dbReference type="PIRSF" id="PIRSF010376">
    <property type="entry name" value="IspE"/>
    <property type="match status" value="1"/>
</dbReference>
<evidence type="ECO:0000256" key="4">
    <source>
        <dbReference type="ARBA" id="ARBA00022679"/>
    </source>
</evidence>
<feature type="domain" description="GHMP kinase N-terminal" evidence="10">
    <location>
        <begin position="68"/>
        <end position="143"/>
    </location>
</feature>
<dbReference type="InterPro" id="IPR014721">
    <property type="entry name" value="Ribsml_uS5_D2-typ_fold_subgr"/>
</dbReference>